<reference evidence="1 2" key="1">
    <citation type="submission" date="2016-10" db="EMBL/GenBank/DDBJ databases">
        <authorList>
            <person name="de Groot N.N."/>
        </authorList>
    </citation>
    <scope>NUCLEOTIDE SEQUENCE [LARGE SCALE GENOMIC DNA]</scope>
    <source>
        <strain evidence="1 2">Nm146</strain>
    </source>
</reference>
<gene>
    <name evidence="1" type="ORF">SAMN05421880_1293</name>
</gene>
<keyword evidence="2" id="KW-1185">Reference proteome</keyword>
<dbReference type="STRING" id="52442.SAMN05421880_1293"/>
<organism evidence="1 2">
    <name type="scientific">Nitrosomonas nitrosa</name>
    <dbReference type="NCBI Taxonomy" id="52442"/>
    <lineage>
        <taxon>Bacteria</taxon>
        <taxon>Pseudomonadati</taxon>
        <taxon>Pseudomonadota</taxon>
        <taxon>Betaproteobacteria</taxon>
        <taxon>Nitrosomonadales</taxon>
        <taxon>Nitrosomonadaceae</taxon>
        <taxon>Nitrosomonas</taxon>
    </lineage>
</organism>
<dbReference type="Proteomes" id="UP000199561">
    <property type="component" value="Unassembled WGS sequence"/>
</dbReference>
<dbReference type="AlphaFoldDB" id="A0A1I4T3U3"/>
<sequence length="380" mass="40931">MAYITGASADINTLLTAIKNFAVANGWTANATDASTLTFLSYGYNGGATHADATSMVSSVNGSDAYRNQSETSLVANRVVLTKNGVSYQLFAVNKKLYKNGVSGTYACLEAWVCDGFAAGVAANLQTNNRKFVMIGPMATSLYAYHLFSNGDFVHLVIEETPGRLRHLSFGFINKYGSFTGGQYLTAGCPVESSTTAAYAFNTINHMVPFGSNGQATSRAALASNAYSGTYVRADIDGWTVGWRLLSTGWYTNDQADAYGCSSYANATNNRAGYNGGFTQNSLNSLAHDLAYHCSPQSYNGLAPMLPCYVGVNRAPYVGTWTLLGEFPDVRFLNVANFNPGDELALGTDVWKIFPLWNKAYTLGAEPISYDYGLAYRKVV</sequence>
<accession>A0A1I4T3U3</accession>
<name>A0A1I4T3U3_9PROT</name>
<protein>
    <recommendedName>
        <fullName evidence="3">Virion structural protein</fullName>
    </recommendedName>
</protein>
<evidence type="ECO:0000313" key="1">
    <source>
        <dbReference type="EMBL" id="SFM71392.1"/>
    </source>
</evidence>
<evidence type="ECO:0000313" key="2">
    <source>
        <dbReference type="Proteomes" id="UP000199561"/>
    </source>
</evidence>
<dbReference type="EMBL" id="FOUF01000029">
    <property type="protein sequence ID" value="SFM71392.1"/>
    <property type="molecule type" value="Genomic_DNA"/>
</dbReference>
<dbReference type="RefSeq" id="WP_090671289.1">
    <property type="nucleotide sequence ID" value="NZ_FOUF01000029.1"/>
</dbReference>
<proteinExistence type="predicted"/>
<evidence type="ECO:0008006" key="3">
    <source>
        <dbReference type="Google" id="ProtNLM"/>
    </source>
</evidence>